<evidence type="ECO:0000256" key="1">
    <source>
        <dbReference type="SAM" id="Phobius"/>
    </source>
</evidence>
<protein>
    <submittedName>
        <fullName evidence="2">Uncharacterized protein</fullName>
    </submittedName>
</protein>
<feature type="transmembrane region" description="Helical" evidence="1">
    <location>
        <begin position="21"/>
        <end position="44"/>
    </location>
</feature>
<evidence type="ECO:0000313" key="2">
    <source>
        <dbReference type="EMBL" id="ETO00337.1"/>
    </source>
</evidence>
<organism evidence="2 3">
    <name type="scientific">Reticulomyxa filosa</name>
    <dbReference type="NCBI Taxonomy" id="46433"/>
    <lineage>
        <taxon>Eukaryota</taxon>
        <taxon>Sar</taxon>
        <taxon>Rhizaria</taxon>
        <taxon>Retaria</taxon>
        <taxon>Foraminifera</taxon>
        <taxon>Monothalamids</taxon>
        <taxon>Reticulomyxidae</taxon>
        <taxon>Reticulomyxa</taxon>
    </lineage>
</organism>
<sequence>MYQLTKYSHYLIVMKLVHSKIYLKFLLFIRLQIEIMLMVCHCLVKSRIRSKYKSYSFKNMLYDIKTSIKSSKWYYLGSQFLVMMYPLVKELTVIMFRFVIFNAIECGLIE</sequence>
<gene>
    <name evidence="2" type="ORF">RFI_37110</name>
</gene>
<keyword evidence="3" id="KW-1185">Reference proteome</keyword>
<dbReference type="Proteomes" id="UP000023152">
    <property type="component" value="Unassembled WGS sequence"/>
</dbReference>
<reference evidence="2 3" key="1">
    <citation type="journal article" date="2013" name="Curr. Biol.">
        <title>The Genome of the Foraminiferan Reticulomyxa filosa.</title>
        <authorList>
            <person name="Glockner G."/>
            <person name="Hulsmann N."/>
            <person name="Schleicher M."/>
            <person name="Noegel A.A."/>
            <person name="Eichinger L."/>
            <person name="Gallinger C."/>
            <person name="Pawlowski J."/>
            <person name="Sierra R."/>
            <person name="Euteneuer U."/>
            <person name="Pillet L."/>
            <person name="Moustafa A."/>
            <person name="Platzer M."/>
            <person name="Groth M."/>
            <person name="Szafranski K."/>
            <person name="Schliwa M."/>
        </authorList>
    </citation>
    <scope>NUCLEOTIDE SEQUENCE [LARGE SCALE GENOMIC DNA]</scope>
</reference>
<proteinExistence type="predicted"/>
<comment type="caution">
    <text evidence="2">The sequence shown here is derived from an EMBL/GenBank/DDBJ whole genome shotgun (WGS) entry which is preliminary data.</text>
</comment>
<keyword evidence="1" id="KW-0812">Transmembrane</keyword>
<name>X6LGV0_RETFI</name>
<keyword evidence="1" id="KW-0472">Membrane</keyword>
<keyword evidence="1" id="KW-1133">Transmembrane helix</keyword>
<accession>X6LGV0</accession>
<dbReference type="AlphaFoldDB" id="X6LGV0"/>
<evidence type="ECO:0000313" key="3">
    <source>
        <dbReference type="Proteomes" id="UP000023152"/>
    </source>
</evidence>
<dbReference type="EMBL" id="ASPP01041335">
    <property type="protein sequence ID" value="ETO00337.1"/>
    <property type="molecule type" value="Genomic_DNA"/>
</dbReference>